<proteinExistence type="inferred from homology"/>
<dbReference type="PANTHER" id="PTHR30413">
    <property type="entry name" value="INNER MEMBRANE TRANSPORT PERMEASE"/>
    <property type="match status" value="1"/>
</dbReference>
<dbReference type="GO" id="GO:0005886">
    <property type="term" value="C:plasma membrane"/>
    <property type="evidence" value="ECO:0007669"/>
    <property type="project" value="UniProtKB-SubCell"/>
</dbReference>
<sequence>MENLRPGGLINDSEPQKLAAALREVWALRQAVVAFGFRDLKVRYVHTKLGWIWLMLPLVLLMAPIALLSIKTEFQIQSLHLTKLLTILGGHILSSGMVQQTASIWVNQKPFLNKINLPVLFLPASRLVVVIPEWSMYSLIALLGGILAEGADGIKYFYVIQIFMLFGLGLGLLICTLSHRYRDVLHALPLLLQFQLVVVVIQLAGLGPSGDVMCLLLAYPPFFLVDTVISDASLVNYCIATVIVFALFYLSLALYSKYAKNALERV</sequence>
<gene>
    <name evidence="5" type="ORF">DES35_1044</name>
</gene>
<feature type="transmembrane region" description="Helical" evidence="4">
    <location>
        <begin position="154"/>
        <end position="175"/>
    </location>
</feature>
<keyword evidence="6" id="KW-1185">Reference proteome</keyword>
<keyword evidence="4" id="KW-0472">Membrane</keyword>
<keyword evidence="3" id="KW-0813">Transport</keyword>
<dbReference type="PANTHER" id="PTHR30413:SF8">
    <property type="entry name" value="TRANSPORT PERMEASE PROTEIN"/>
    <property type="match status" value="1"/>
</dbReference>
<dbReference type="AlphaFoldDB" id="A0A368ZZ68"/>
<feature type="transmembrane region" description="Helical" evidence="4">
    <location>
        <begin position="127"/>
        <end position="148"/>
    </location>
</feature>
<evidence type="ECO:0000256" key="4">
    <source>
        <dbReference type="SAM" id="Phobius"/>
    </source>
</evidence>
<comment type="similarity">
    <text evidence="2">Belongs to the ABC-2 integral membrane protein family.</text>
</comment>
<comment type="caution">
    <text evidence="5">The sequence shown here is derived from an EMBL/GenBank/DDBJ whole genome shotgun (WGS) entry which is preliminary data.</text>
</comment>
<organism evidence="5 6">
    <name type="scientific">Schleiferia thermophila</name>
    <dbReference type="NCBI Taxonomy" id="884107"/>
    <lineage>
        <taxon>Bacteria</taxon>
        <taxon>Pseudomonadati</taxon>
        <taxon>Bacteroidota</taxon>
        <taxon>Flavobacteriia</taxon>
        <taxon>Flavobacteriales</taxon>
        <taxon>Schleiferiaceae</taxon>
        <taxon>Schleiferia</taxon>
    </lineage>
</organism>
<evidence type="ECO:0000256" key="3">
    <source>
        <dbReference type="ARBA" id="ARBA00022448"/>
    </source>
</evidence>
<dbReference type="RefSeq" id="WP_125039481.1">
    <property type="nucleotide sequence ID" value="NZ_BHZF01000006.1"/>
</dbReference>
<evidence type="ECO:0000256" key="2">
    <source>
        <dbReference type="ARBA" id="ARBA00007783"/>
    </source>
</evidence>
<protein>
    <recommendedName>
        <fullName evidence="7">ABC-2 type transport system permease protein</fullName>
    </recommendedName>
</protein>
<evidence type="ECO:0000313" key="5">
    <source>
        <dbReference type="EMBL" id="RCX02245.1"/>
    </source>
</evidence>
<dbReference type="Proteomes" id="UP000253517">
    <property type="component" value="Unassembled WGS sequence"/>
</dbReference>
<feature type="transmembrane region" description="Helical" evidence="4">
    <location>
        <begin position="234"/>
        <end position="255"/>
    </location>
</feature>
<keyword evidence="4" id="KW-0812">Transmembrane</keyword>
<feature type="transmembrane region" description="Helical" evidence="4">
    <location>
        <begin position="50"/>
        <end position="70"/>
    </location>
</feature>
<dbReference type="EMBL" id="QPJS01000004">
    <property type="protein sequence ID" value="RCX02245.1"/>
    <property type="molecule type" value="Genomic_DNA"/>
</dbReference>
<evidence type="ECO:0008006" key="7">
    <source>
        <dbReference type="Google" id="ProtNLM"/>
    </source>
</evidence>
<accession>A0A368ZZ68</accession>
<evidence type="ECO:0000256" key="1">
    <source>
        <dbReference type="ARBA" id="ARBA00004429"/>
    </source>
</evidence>
<evidence type="ECO:0000313" key="6">
    <source>
        <dbReference type="Proteomes" id="UP000253517"/>
    </source>
</evidence>
<dbReference type="GO" id="GO:0015920">
    <property type="term" value="P:lipopolysaccharide transport"/>
    <property type="evidence" value="ECO:0007669"/>
    <property type="project" value="TreeGrafter"/>
</dbReference>
<name>A0A368ZZ68_9FLAO</name>
<reference evidence="5 6" key="1">
    <citation type="submission" date="2018-07" db="EMBL/GenBank/DDBJ databases">
        <title>Genomic Encyclopedia of Type Strains, Phase IV (KMG-IV): sequencing the most valuable type-strain genomes for metagenomic binning, comparative biology and taxonomic classification.</title>
        <authorList>
            <person name="Goeker M."/>
        </authorList>
    </citation>
    <scope>NUCLEOTIDE SEQUENCE [LARGE SCALE GENOMIC DNA]</scope>
    <source>
        <strain evidence="5 6">DSM 21410</strain>
    </source>
</reference>
<comment type="subcellular location">
    <subcellularLocation>
        <location evidence="1">Cell inner membrane</location>
        <topology evidence="1">Multi-pass membrane protein</topology>
    </subcellularLocation>
</comment>
<keyword evidence="4" id="KW-1133">Transmembrane helix</keyword>